<dbReference type="AlphaFoldDB" id="A0A813VD29"/>
<proteinExistence type="predicted"/>
<comment type="caution">
    <text evidence="1">The sequence shown here is derived from an EMBL/GenBank/DDBJ whole genome shotgun (WGS) entry which is preliminary data.</text>
</comment>
<evidence type="ECO:0000313" key="1">
    <source>
        <dbReference type="EMBL" id="CAF0841634.1"/>
    </source>
</evidence>
<protein>
    <recommendedName>
        <fullName evidence="5">UBZ1-type domain-containing protein</fullName>
    </recommendedName>
</protein>
<dbReference type="OrthoDB" id="10055160at2759"/>
<evidence type="ECO:0008006" key="5">
    <source>
        <dbReference type="Google" id="ProtNLM"/>
    </source>
</evidence>
<evidence type="ECO:0000313" key="3">
    <source>
        <dbReference type="Proteomes" id="UP000663828"/>
    </source>
</evidence>
<dbReference type="EMBL" id="CAJNOJ010000020">
    <property type="protein sequence ID" value="CAF0841634.1"/>
    <property type="molecule type" value="Genomic_DNA"/>
</dbReference>
<sequence length="228" mass="26502">MTSKSLYNAERTIEDYFNKHWQKLGAEKAMKMKEIDDWEVNLIRRVKEHASKQRQQAQFQFDCQSRALENRRHAFLETLVCHGRNGNLDRIQQLLEECQALKFELISFEYPEKNIPFIRSISPKANSVESSINQTGVNLPPSGQICVNQNHTVPSPQVTLINVKHYNRDVGETPTVTTNMNNKNGERFHDINDDDSNIHKCPTCFMIFPPSMVNSERDRHVNEHFEST</sequence>
<organism evidence="1 4">
    <name type="scientific">Adineta ricciae</name>
    <name type="common">Rotifer</name>
    <dbReference type="NCBI Taxonomy" id="249248"/>
    <lineage>
        <taxon>Eukaryota</taxon>
        <taxon>Metazoa</taxon>
        <taxon>Spiralia</taxon>
        <taxon>Gnathifera</taxon>
        <taxon>Rotifera</taxon>
        <taxon>Eurotatoria</taxon>
        <taxon>Bdelloidea</taxon>
        <taxon>Adinetida</taxon>
        <taxon>Adinetidae</taxon>
        <taxon>Adineta</taxon>
    </lineage>
</organism>
<evidence type="ECO:0000313" key="2">
    <source>
        <dbReference type="EMBL" id="CAF1655751.1"/>
    </source>
</evidence>
<dbReference type="EMBL" id="CAJNOR010010666">
    <property type="protein sequence ID" value="CAF1655751.1"/>
    <property type="molecule type" value="Genomic_DNA"/>
</dbReference>
<name>A0A813VD29_ADIRI</name>
<evidence type="ECO:0000313" key="4">
    <source>
        <dbReference type="Proteomes" id="UP000663852"/>
    </source>
</evidence>
<dbReference type="Proteomes" id="UP000663828">
    <property type="component" value="Unassembled WGS sequence"/>
</dbReference>
<keyword evidence="3" id="KW-1185">Reference proteome</keyword>
<gene>
    <name evidence="1" type="ORF">EDS130_LOCUS6864</name>
    <name evidence="2" type="ORF">XAT740_LOCUS55875</name>
</gene>
<accession>A0A813VD29</accession>
<reference evidence="1" key="1">
    <citation type="submission" date="2021-02" db="EMBL/GenBank/DDBJ databases">
        <authorList>
            <person name="Nowell W R."/>
        </authorList>
    </citation>
    <scope>NUCLEOTIDE SEQUENCE</scope>
</reference>
<dbReference type="Proteomes" id="UP000663852">
    <property type="component" value="Unassembled WGS sequence"/>
</dbReference>